<gene>
    <name evidence="2" type="ORF">NDU88_004829</name>
</gene>
<comment type="caution">
    <text evidence="2">The sequence shown here is derived from an EMBL/GenBank/DDBJ whole genome shotgun (WGS) entry which is preliminary data.</text>
</comment>
<reference evidence="2" key="1">
    <citation type="journal article" date="2022" name="bioRxiv">
        <title>Sequencing and chromosome-scale assembly of the giantPleurodeles waltlgenome.</title>
        <authorList>
            <person name="Brown T."/>
            <person name="Elewa A."/>
            <person name="Iarovenko S."/>
            <person name="Subramanian E."/>
            <person name="Araus A.J."/>
            <person name="Petzold A."/>
            <person name="Susuki M."/>
            <person name="Suzuki K.-i.T."/>
            <person name="Hayashi T."/>
            <person name="Toyoda A."/>
            <person name="Oliveira C."/>
            <person name="Osipova E."/>
            <person name="Leigh N.D."/>
            <person name="Simon A."/>
            <person name="Yun M.H."/>
        </authorList>
    </citation>
    <scope>NUCLEOTIDE SEQUENCE</scope>
    <source>
        <strain evidence="2">20211129_DDA</strain>
        <tissue evidence="2">Liver</tissue>
    </source>
</reference>
<accession>A0AAV7M8K5</accession>
<evidence type="ECO:0000256" key="1">
    <source>
        <dbReference type="SAM" id="MobiDB-lite"/>
    </source>
</evidence>
<feature type="compositionally biased region" description="Basic residues" evidence="1">
    <location>
        <begin position="38"/>
        <end position="55"/>
    </location>
</feature>
<evidence type="ECO:0000313" key="2">
    <source>
        <dbReference type="EMBL" id="KAJ1099731.1"/>
    </source>
</evidence>
<evidence type="ECO:0000313" key="3">
    <source>
        <dbReference type="Proteomes" id="UP001066276"/>
    </source>
</evidence>
<protein>
    <submittedName>
        <fullName evidence="2">Uncharacterized protein</fullName>
    </submittedName>
</protein>
<proteinExistence type="predicted"/>
<feature type="region of interest" description="Disordered" evidence="1">
    <location>
        <begin position="26"/>
        <end position="62"/>
    </location>
</feature>
<organism evidence="2 3">
    <name type="scientific">Pleurodeles waltl</name>
    <name type="common">Iberian ribbed newt</name>
    <dbReference type="NCBI Taxonomy" id="8319"/>
    <lineage>
        <taxon>Eukaryota</taxon>
        <taxon>Metazoa</taxon>
        <taxon>Chordata</taxon>
        <taxon>Craniata</taxon>
        <taxon>Vertebrata</taxon>
        <taxon>Euteleostomi</taxon>
        <taxon>Amphibia</taxon>
        <taxon>Batrachia</taxon>
        <taxon>Caudata</taxon>
        <taxon>Salamandroidea</taxon>
        <taxon>Salamandridae</taxon>
        <taxon>Pleurodelinae</taxon>
        <taxon>Pleurodeles</taxon>
    </lineage>
</organism>
<dbReference type="AlphaFoldDB" id="A0AAV7M8K5"/>
<dbReference type="Proteomes" id="UP001066276">
    <property type="component" value="Chromosome 10"/>
</dbReference>
<keyword evidence="3" id="KW-1185">Reference proteome</keyword>
<dbReference type="EMBL" id="JANPWB010000014">
    <property type="protein sequence ID" value="KAJ1099731.1"/>
    <property type="molecule type" value="Genomic_DNA"/>
</dbReference>
<sequence>MCVTPRLDPCLEWRLWLVGPGGLSHRGADVQHSSGTQKRGRWRTSGRCGGRRHRAQERADTPGDVGAGWHRAWWSAHHRDCLEEVGCARPTRQGSMLDYCLDGQLSEVRGVVDCCGPYSVTGSRSGVGGR</sequence>
<name>A0AAV7M8K5_PLEWA</name>